<reference evidence="1 2" key="1">
    <citation type="journal article" date="2012" name="J. Bacteriol.">
        <title>Complete Genome Sequence of Leptospirillum ferrooxidans Strain C2-3, Isolated from a Fresh Volcanic Ash Deposit on the Island of Miyake, Japan.</title>
        <authorList>
            <person name="Fujimura R."/>
            <person name="Sato Y."/>
            <person name="Nishizawa T."/>
            <person name="Oshima K."/>
            <person name="Kim S.-W."/>
            <person name="Hattori M."/>
            <person name="Kamijo T."/>
            <person name="Ohta H."/>
        </authorList>
    </citation>
    <scope>NUCLEOTIDE SEQUENCE [LARGE SCALE GENOMIC DNA]</scope>
    <source>
        <strain evidence="1 2">C2-3</strain>
    </source>
</reference>
<dbReference type="STRING" id="1162668.LFE_1305"/>
<gene>
    <name evidence="1" type="ordered locus">LFE_1305</name>
</gene>
<organism evidence="1 2">
    <name type="scientific">Leptospirillum ferrooxidans (strain C2-3)</name>
    <dbReference type="NCBI Taxonomy" id="1162668"/>
    <lineage>
        <taxon>Bacteria</taxon>
        <taxon>Pseudomonadati</taxon>
        <taxon>Nitrospirota</taxon>
        <taxon>Nitrospiria</taxon>
        <taxon>Nitrospirales</taxon>
        <taxon>Nitrospiraceae</taxon>
        <taxon>Leptospirillum</taxon>
    </lineage>
</organism>
<name>I0INY9_LEPFC</name>
<dbReference type="EMBL" id="AP012342">
    <property type="protein sequence ID" value="BAM06988.1"/>
    <property type="molecule type" value="Genomic_DNA"/>
</dbReference>
<sequence length="120" mass="13859">MLFLPLHIGIEVLDEAIHRSEHIRFFPIPVMPMIPFSLLVVVTDDSLALPSIEKSIFEPMAPVRIRTIKFSNDYLDNRSIRKDFSVPVKKMRFIHVGYCTNNLKNSHPDVNNRRNAICLS</sequence>
<accession>I0INY9</accession>
<dbReference type="KEGG" id="lfc:LFE_1305"/>
<protein>
    <submittedName>
        <fullName evidence="1">Uncharacterized protein</fullName>
    </submittedName>
</protein>
<evidence type="ECO:0000313" key="1">
    <source>
        <dbReference type="EMBL" id="BAM06988.1"/>
    </source>
</evidence>
<dbReference type="PATRIC" id="fig|1162668.3.peg.1522"/>
<dbReference type="Proteomes" id="UP000007382">
    <property type="component" value="Chromosome"/>
</dbReference>
<reference evidence="2" key="2">
    <citation type="submission" date="2012-03" db="EMBL/GenBank/DDBJ databases">
        <title>The complete genome sequence of the pioneer microbe on fresh volcanic deposit, Leptospirillum ferrooxidans strain C2-3.</title>
        <authorList>
            <person name="Fujimura R."/>
            <person name="Sato Y."/>
            <person name="Nishizawa T."/>
            <person name="Nanba K."/>
            <person name="Oshima K."/>
            <person name="Hattori M."/>
            <person name="Kamijo T."/>
            <person name="Ohta H."/>
        </authorList>
    </citation>
    <scope>NUCLEOTIDE SEQUENCE [LARGE SCALE GENOMIC DNA]</scope>
    <source>
        <strain evidence="2">C2-3</strain>
    </source>
</reference>
<dbReference type="HOGENOM" id="CLU_2046780_0_0_0"/>
<evidence type="ECO:0000313" key="2">
    <source>
        <dbReference type="Proteomes" id="UP000007382"/>
    </source>
</evidence>
<keyword evidence="2" id="KW-1185">Reference proteome</keyword>
<dbReference type="AlphaFoldDB" id="I0INY9"/>
<proteinExistence type="predicted"/>